<feature type="compositionally biased region" description="Basic and acidic residues" evidence="1">
    <location>
        <begin position="51"/>
        <end position="62"/>
    </location>
</feature>
<feature type="region of interest" description="Disordered" evidence="1">
    <location>
        <begin position="1"/>
        <end position="117"/>
    </location>
</feature>
<reference evidence="2" key="1">
    <citation type="submission" date="2022-07" db="EMBL/GenBank/DDBJ databases">
        <title>Chromosome-level genome of Muraenolepis orangiensis.</title>
        <authorList>
            <person name="Kim J."/>
        </authorList>
    </citation>
    <scope>NUCLEOTIDE SEQUENCE</scope>
    <source>
        <strain evidence="2">KU_S4_2022</strain>
        <tissue evidence="2">Muscle</tissue>
    </source>
</reference>
<organism evidence="2 3">
    <name type="scientific">Muraenolepis orangiensis</name>
    <name type="common">Patagonian moray cod</name>
    <dbReference type="NCBI Taxonomy" id="630683"/>
    <lineage>
        <taxon>Eukaryota</taxon>
        <taxon>Metazoa</taxon>
        <taxon>Chordata</taxon>
        <taxon>Craniata</taxon>
        <taxon>Vertebrata</taxon>
        <taxon>Euteleostomi</taxon>
        <taxon>Actinopterygii</taxon>
        <taxon>Neopterygii</taxon>
        <taxon>Teleostei</taxon>
        <taxon>Neoteleostei</taxon>
        <taxon>Acanthomorphata</taxon>
        <taxon>Zeiogadaria</taxon>
        <taxon>Gadariae</taxon>
        <taxon>Gadiformes</taxon>
        <taxon>Muraenolepidoidei</taxon>
        <taxon>Muraenolepididae</taxon>
        <taxon>Muraenolepis</taxon>
    </lineage>
</organism>
<gene>
    <name evidence="2" type="ORF">NHX12_009753</name>
</gene>
<evidence type="ECO:0000313" key="2">
    <source>
        <dbReference type="EMBL" id="KAJ3588899.1"/>
    </source>
</evidence>
<dbReference type="AlphaFoldDB" id="A0A9Q0DI88"/>
<proteinExistence type="predicted"/>
<dbReference type="Proteomes" id="UP001148018">
    <property type="component" value="Unassembled WGS sequence"/>
</dbReference>
<evidence type="ECO:0000313" key="3">
    <source>
        <dbReference type="Proteomes" id="UP001148018"/>
    </source>
</evidence>
<keyword evidence="3" id="KW-1185">Reference proteome</keyword>
<feature type="compositionally biased region" description="Basic and acidic residues" evidence="1">
    <location>
        <begin position="71"/>
        <end position="82"/>
    </location>
</feature>
<name>A0A9Q0DI88_9TELE</name>
<sequence length="117" mass="12893">MEPQVELSVHRGLLEEHTIRPGEEGGGLTGNRKEETHDKTPGEKGGGLTGNRKEETHDKTPGEEGGGFIGNRKEETHDKTPGEEGEGSQETGRRKHTIRPRARRGRAHRKQEGGNTR</sequence>
<evidence type="ECO:0000256" key="1">
    <source>
        <dbReference type="SAM" id="MobiDB-lite"/>
    </source>
</evidence>
<protein>
    <submittedName>
        <fullName evidence="2">Uncharacterized protein</fullName>
    </submittedName>
</protein>
<comment type="caution">
    <text evidence="2">The sequence shown here is derived from an EMBL/GenBank/DDBJ whole genome shotgun (WGS) entry which is preliminary data.</text>
</comment>
<feature type="compositionally biased region" description="Basic and acidic residues" evidence="1">
    <location>
        <begin position="8"/>
        <end position="23"/>
    </location>
</feature>
<feature type="compositionally biased region" description="Basic and acidic residues" evidence="1">
    <location>
        <begin position="31"/>
        <end position="42"/>
    </location>
</feature>
<accession>A0A9Q0DI88</accession>
<feature type="compositionally biased region" description="Basic residues" evidence="1">
    <location>
        <begin position="93"/>
        <end position="109"/>
    </location>
</feature>
<dbReference type="EMBL" id="JANIIK010000115">
    <property type="protein sequence ID" value="KAJ3588899.1"/>
    <property type="molecule type" value="Genomic_DNA"/>
</dbReference>